<feature type="compositionally biased region" description="Polar residues" evidence="1">
    <location>
        <begin position="221"/>
        <end position="244"/>
    </location>
</feature>
<keyword evidence="3" id="KW-1185">Reference proteome</keyword>
<dbReference type="Gene3D" id="3.30.70.1820">
    <property type="entry name" value="L1 transposable element, RRM domain"/>
    <property type="match status" value="1"/>
</dbReference>
<comment type="caution">
    <text evidence="2">The sequence shown here is derived from an EMBL/GenBank/DDBJ whole genome shotgun (WGS) entry which is preliminary data.</text>
</comment>
<reference evidence="2 3" key="1">
    <citation type="submission" date="2024-06" db="EMBL/GenBank/DDBJ databases">
        <title>A chromosome-level genome assembly of beet webworm, Loxostege sticticalis.</title>
        <authorList>
            <person name="Zhang Y."/>
        </authorList>
    </citation>
    <scope>NUCLEOTIDE SEQUENCE [LARGE SCALE GENOMIC DNA]</scope>
    <source>
        <strain evidence="2">AQ026</strain>
        <tissue evidence="2">Whole body</tissue>
    </source>
</reference>
<evidence type="ECO:0000313" key="3">
    <source>
        <dbReference type="Proteomes" id="UP001549920"/>
    </source>
</evidence>
<organism evidence="2 3">
    <name type="scientific">Loxostege sticticalis</name>
    <name type="common">Beet webworm moth</name>
    <dbReference type="NCBI Taxonomy" id="481309"/>
    <lineage>
        <taxon>Eukaryota</taxon>
        <taxon>Metazoa</taxon>
        <taxon>Ecdysozoa</taxon>
        <taxon>Arthropoda</taxon>
        <taxon>Hexapoda</taxon>
        <taxon>Insecta</taxon>
        <taxon>Pterygota</taxon>
        <taxon>Neoptera</taxon>
        <taxon>Endopterygota</taxon>
        <taxon>Lepidoptera</taxon>
        <taxon>Glossata</taxon>
        <taxon>Ditrysia</taxon>
        <taxon>Pyraloidea</taxon>
        <taxon>Crambidae</taxon>
        <taxon>Pyraustinae</taxon>
        <taxon>Loxostege</taxon>
    </lineage>
</organism>
<gene>
    <name evidence="2" type="ORF">ABMA27_005268</name>
</gene>
<name>A0ABR3HIK4_LOXSC</name>
<dbReference type="Proteomes" id="UP001549920">
    <property type="component" value="Unassembled WGS sequence"/>
</dbReference>
<sequence>MLSLQKSIEEVKEMCASRIQEFQQNLDKAVSSTPAATTTITTLAADFTFFKQFVTTTLTQLQHQADLLAQECDRMEMRSRRKIVLIHGLPEDRSEDPCGVVLRTLSEHLKMPLTKDSIRRCHRLGRSTKHKPRPVLVKFASVADRDKVWFGKTAMKGTGVTFSEFLTPGRHNVFMEARRRVGVSKCWTRNGSIIVIGAEDKHHRITTLSELVRICGPPTASLPTSKAQPSTSTAVGVQGATSGETGVKTRRGVKNDCVVIIVCLPRTVSD</sequence>
<feature type="region of interest" description="Disordered" evidence="1">
    <location>
        <begin position="219"/>
        <end position="244"/>
    </location>
</feature>
<dbReference type="EMBL" id="JBEUOH010000018">
    <property type="protein sequence ID" value="KAL0870235.1"/>
    <property type="molecule type" value="Genomic_DNA"/>
</dbReference>
<proteinExistence type="predicted"/>
<protein>
    <submittedName>
        <fullName evidence="2">Uncharacterized protein</fullName>
    </submittedName>
</protein>
<accession>A0ABR3HIK4</accession>
<evidence type="ECO:0000256" key="1">
    <source>
        <dbReference type="SAM" id="MobiDB-lite"/>
    </source>
</evidence>
<evidence type="ECO:0000313" key="2">
    <source>
        <dbReference type="EMBL" id="KAL0870235.1"/>
    </source>
</evidence>